<feature type="compositionally biased region" description="Basic and acidic residues" evidence="1">
    <location>
        <begin position="19"/>
        <end position="45"/>
    </location>
</feature>
<name>Q4RHJ0_TETNG</name>
<organism evidence="2">
    <name type="scientific">Tetraodon nigroviridis</name>
    <name type="common">Spotted green pufferfish</name>
    <name type="synonym">Chelonodon nigroviridis</name>
    <dbReference type="NCBI Taxonomy" id="99883"/>
    <lineage>
        <taxon>Eukaryota</taxon>
        <taxon>Metazoa</taxon>
        <taxon>Chordata</taxon>
        <taxon>Craniata</taxon>
        <taxon>Vertebrata</taxon>
        <taxon>Euteleostomi</taxon>
        <taxon>Actinopterygii</taxon>
        <taxon>Neopterygii</taxon>
        <taxon>Teleostei</taxon>
        <taxon>Neoteleostei</taxon>
        <taxon>Acanthomorphata</taxon>
        <taxon>Eupercaria</taxon>
        <taxon>Tetraodontiformes</taxon>
        <taxon>Tetradontoidea</taxon>
        <taxon>Tetraodontidae</taxon>
        <taxon>Tetraodon</taxon>
    </lineage>
</organism>
<feature type="region of interest" description="Disordered" evidence="1">
    <location>
        <begin position="1"/>
        <end position="204"/>
    </location>
</feature>
<proteinExistence type="predicted"/>
<gene>
    <name evidence="2" type="ORF">GSTENG00034328001</name>
</gene>
<sequence length="204" mass="22454">MGDSKLCSPVQEQVGTLRRSSDRKSPAQTSQEKRAVFTLFRKLEAMGENPGRTPPELGNYFSPPSKDKYMEFKKKEAPESSQAGSVTNSGAAERLQNWENVYAEPGAPPINPVPKPQRTFQHPSFERSQRKGRGQRNLPPLPNISAKPPSGVFLRPRDSSNENPYEDIELESQCSQQSLPSSPGADSTKVAAGHTRHRPDTGSP</sequence>
<feature type="compositionally biased region" description="Polar residues" evidence="1">
    <location>
        <begin position="79"/>
        <end position="90"/>
    </location>
</feature>
<feature type="compositionally biased region" description="Low complexity" evidence="1">
    <location>
        <begin position="171"/>
        <end position="183"/>
    </location>
</feature>
<feature type="compositionally biased region" description="Pro residues" evidence="1">
    <location>
        <begin position="106"/>
        <end position="115"/>
    </location>
</feature>
<comment type="caution">
    <text evidence="2">The sequence shown here is derived from an EMBL/GenBank/DDBJ whole genome shotgun (WGS) entry which is preliminary data.</text>
</comment>
<evidence type="ECO:0000256" key="1">
    <source>
        <dbReference type="SAM" id="MobiDB-lite"/>
    </source>
</evidence>
<dbReference type="OrthoDB" id="10266080at2759"/>
<dbReference type="EMBL" id="CAAE01015045">
    <property type="protein sequence ID" value="CAG12142.1"/>
    <property type="molecule type" value="Genomic_DNA"/>
</dbReference>
<evidence type="ECO:0000313" key="2">
    <source>
        <dbReference type="EMBL" id="CAG12142.1"/>
    </source>
</evidence>
<dbReference type="KEGG" id="tng:GSTEN00034328G001"/>
<reference evidence="2" key="1">
    <citation type="journal article" date="2004" name="Nature">
        <title>Genome duplication in the teleost fish Tetraodon nigroviridis reveals the early vertebrate proto-karyotype.</title>
        <authorList>
            <person name="Jaillon O."/>
            <person name="Aury J.-M."/>
            <person name="Brunet F."/>
            <person name="Petit J.-L."/>
            <person name="Stange-Thomann N."/>
            <person name="Mauceli E."/>
            <person name="Bouneau L."/>
            <person name="Fischer C."/>
            <person name="Ozouf-Costaz C."/>
            <person name="Bernot A."/>
            <person name="Nicaud S."/>
            <person name="Jaffe D."/>
            <person name="Fisher S."/>
            <person name="Lutfalla G."/>
            <person name="Dossat C."/>
            <person name="Segurens B."/>
            <person name="Dasilva C."/>
            <person name="Salanoubat M."/>
            <person name="Levy M."/>
            <person name="Boudet N."/>
            <person name="Castellano S."/>
            <person name="Anthouard V."/>
            <person name="Jubin C."/>
            <person name="Castelli V."/>
            <person name="Katinka M."/>
            <person name="Vacherie B."/>
            <person name="Biemont C."/>
            <person name="Skalli Z."/>
            <person name="Cattolico L."/>
            <person name="Poulain J."/>
            <person name="De Berardinis V."/>
            <person name="Cruaud C."/>
            <person name="Duprat S."/>
            <person name="Brottier P."/>
            <person name="Coutanceau J.-P."/>
            <person name="Gouzy J."/>
            <person name="Parra G."/>
            <person name="Lardier G."/>
            <person name="Chapple C."/>
            <person name="McKernan K.J."/>
            <person name="McEwan P."/>
            <person name="Bosak S."/>
            <person name="Kellis M."/>
            <person name="Volff J.-N."/>
            <person name="Guigo R."/>
            <person name="Zody M.C."/>
            <person name="Mesirov J."/>
            <person name="Lindblad-Toh K."/>
            <person name="Birren B."/>
            <person name="Nusbaum C."/>
            <person name="Kahn D."/>
            <person name="Robinson-Rechavi M."/>
            <person name="Laudet V."/>
            <person name="Schachter V."/>
            <person name="Quetier F."/>
            <person name="Saurin W."/>
            <person name="Scarpelli C."/>
            <person name="Wincker P."/>
            <person name="Lander E.S."/>
            <person name="Weissenbach J."/>
            <person name="Roest Crollius H."/>
        </authorList>
    </citation>
    <scope>NUCLEOTIDE SEQUENCE [LARGE SCALE GENOMIC DNA]</scope>
</reference>
<protein>
    <submittedName>
        <fullName evidence="2">(spotted green pufferfish) hypothetical protein</fullName>
    </submittedName>
</protein>
<reference evidence="2" key="2">
    <citation type="submission" date="2004-02" db="EMBL/GenBank/DDBJ databases">
        <authorList>
            <consortium name="Genoscope"/>
            <consortium name="Whitehead Institute Centre for Genome Research"/>
        </authorList>
    </citation>
    <scope>NUCLEOTIDE SEQUENCE</scope>
</reference>
<dbReference type="AlphaFoldDB" id="Q4RHJ0"/>
<accession>Q4RHJ0</accession>
<feature type="compositionally biased region" description="Basic and acidic residues" evidence="1">
    <location>
        <begin position="65"/>
        <end position="78"/>
    </location>
</feature>